<reference evidence="1" key="1">
    <citation type="journal article" date="2021" name="Proc. Natl. Acad. Sci. U.S.A.">
        <title>A Catalog of Tens of Thousands of Viruses from Human Metagenomes Reveals Hidden Associations with Chronic Diseases.</title>
        <authorList>
            <person name="Tisza M.J."/>
            <person name="Buck C.B."/>
        </authorList>
    </citation>
    <scope>NUCLEOTIDE SEQUENCE</scope>
    <source>
        <strain evidence="1">CtF2K4</strain>
    </source>
</reference>
<name>A0A8S5VF12_9CAUD</name>
<proteinExistence type="predicted"/>
<organism evidence="1">
    <name type="scientific">Siphoviridae sp. ctF2K4</name>
    <dbReference type="NCBI Taxonomy" id="2825401"/>
    <lineage>
        <taxon>Viruses</taxon>
        <taxon>Duplodnaviria</taxon>
        <taxon>Heunggongvirae</taxon>
        <taxon>Uroviricota</taxon>
        <taxon>Caudoviricetes</taxon>
    </lineage>
</organism>
<dbReference type="EMBL" id="BK016256">
    <property type="protein sequence ID" value="DAG05333.1"/>
    <property type="molecule type" value="Genomic_DNA"/>
</dbReference>
<protein>
    <submittedName>
        <fullName evidence="1">Uncharacterized protein</fullName>
    </submittedName>
</protein>
<accession>A0A8S5VF12</accession>
<evidence type="ECO:0000313" key="1">
    <source>
        <dbReference type="EMBL" id="DAG05333.1"/>
    </source>
</evidence>
<sequence>MIFDLTAHSSERFSYTRVQSIAQPNLIILPLLKRAVFLYPKSKKAR</sequence>